<organism evidence="5 6">
    <name type="scientific">Reticulibacter mediterranei</name>
    <dbReference type="NCBI Taxonomy" id="2778369"/>
    <lineage>
        <taxon>Bacteria</taxon>
        <taxon>Bacillati</taxon>
        <taxon>Chloroflexota</taxon>
        <taxon>Ktedonobacteria</taxon>
        <taxon>Ktedonobacterales</taxon>
        <taxon>Reticulibacteraceae</taxon>
        <taxon>Reticulibacter</taxon>
    </lineage>
</organism>
<proteinExistence type="inferred from homology"/>
<dbReference type="InterPro" id="IPR000424">
    <property type="entry name" value="Primosome_PriB/ssb"/>
</dbReference>
<evidence type="ECO:0000256" key="3">
    <source>
        <dbReference type="PIRNR" id="PIRNR002070"/>
    </source>
</evidence>
<name>A0A8J3MZR2_9CHLR</name>
<protein>
    <recommendedName>
        <fullName evidence="2 3">Single-stranded DNA-binding protein</fullName>
        <shortName evidence="2">SSB</shortName>
    </recommendedName>
</protein>
<dbReference type="Gene3D" id="2.40.50.140">
    <property type="entry name" value="Nucleic acid-binding proteins"/>
    <property type="match status" value="1"/>
</dbReference>
<evidence type="ECO:0000256" key="4">
    <source>
        <dbReference type="SAM" id="MobiDB-lite"/>
    </source>
</evidence>
<evidence type="ECO:0000256" key="1">
    <source>
        <dbReference type="ARBA" id="ARBA00023125"/>
    </source>
</evidence>
<dbReference type="SUPFAM" id="SSF50249">
    <property type="entry name" value="Nucleic acid-binding proteins"/>
    <property type="match status" value="1"/>
</dbReference>
<reference evidence="5" key="1">
    <citation type="submission" date="2020-10" db="EMBL/GenBank/DDBJ databases">
        <title>Taxonomic study of unclassified bacteria belonging to the class Ktedonobacteria.</title>
        <authorList>
            <person name="Yabe S."/>
            <person name="Wang C.M."/>
            <person name="Zheng Y."/>
            <person name="Sakai Y."/>
            <person name="Cavaletti L."/>
            <person name="Monciardini P."/>
            <person name="Donadio S."/>
        </authorList>
    </citation>
    <scope>NUCLEOTIDE SEQUENCE</scope>
    <source>
        <strain evidence="5">ID150040</strain>
    </source>
</reference>
<comment type="subunit">
    <text evidence="2">Homotetramer.</text>
</comment>
<dbReference type="Proteomes" id="UP000597444">
    <property type="component" value="Unassembled WGS sequence"/>
</dbReference>
<keyword evidence="1 2" id="KW-0238">DNA-binding</keyword>
<keyword evidence="6" id="KW-1185">Reference proteome</keyword>
<dbReference type="PIRSF" id="PIRSF002070">
    <property type="entry name" value="SSB"/>
    <property type="match status" value="1"/>
</dbReference>
<evidence type="ECO:0000313" key="6">
    <source>
        <dbReference type="Proteomes" id="UP000597444"/>
    </source>
</evidence>
<dbReference type="GO" id="GO:0006260">
    <property type="term" value="P:DNA replication"/>
    <property type="evidence" value="ECO:0007669"/>
    <property type="project" value="InterPro"/>
</dbReference>
<comment type="caution">
    <text evidence="5">The sequence shown here is derived from an EMBL/GenBank/DDBJ whole genome shotgun (WGS) entry which is preliminary data.</text>
</comment>
<dbReference type="NCBIfam" id="TIGR00621">
    <property type="entry name" value="ssb"/>
    <property type="match status" value="1"/>
</dbReference>
<dbReference type="PANTHER" id="PTHR10302:SF27">
    <property type="entry name" value="SINGLE-STRANDED DNA-BINDING PROTEIN"/>
    <property type="match status" value="1"/>
</dbReference>
<dbReference type="Pfam" id="PF00436">
    <property type="entry name" value="SSB"/>
    <property type="match status" value="1"/>
</dbReference>
<dbReference type="EMBL" id="BNJK01000001">
    <property type="protein sequence ID" value="GHO93384.1"/>
    <property type="molecule type" value="Genomic_DNA"/>
</dbReference>
<dbReference type="GO" id="GO:0009295">
    <property type="term" value="C:nucleoid"/>
    <property type="evidence" value="ECO:0007669"/>
    <property type="project" value="TreeGrafter"/>
</dbReference>
<dbReference type="GO" id="GO:0003697">
    <property type="term" value="F:single-stranded DNA binding"/>
    <property type="evidence" value="ECO:0007669"/>
    <property type="project" value="UniProtKB-UniRule"/>
</dbReference>
<dbReference type="InterPro" id="IPR012340">
    <property type="entry name" value="NA-bd_OB-fold"/>
</dbReference>
<dbReference type="HAMAP" id="MF_00984">
    <property type="entry name" value="SSB"/>
    <property type="match status" value="1"/>
</dbReference>
<evidence type="ECO:0000313" key="5">
    <source>
        <dbReference type="EMBL" id="GHO93384.1"/>
    </source>
</evidence>
<dbReference type="PROSITE" id="PS50935">
    <property type="entry name" value="SSB"/>
    <property type="match status" value="1"/>
</dbReference>
<accession>A0A8J3MZR2</accession>
<sequence length="137" mass="15482">MNKIMLIGNLGRDPEMSYTPNGVAITKFSLAVRRVGKTPTGERQEDTDWFNIVAFRNIAETCNNYLRKGNKVYVEGRLTQRKYTDRNNVERTAIDVVINDMEMLTPKSQSQGQGGSSSSQDNYLEDDSLGDLDDHPF</sequence>
<dbReference type="PANTHER" id="PTHR10302">
    <property type="entry name" value="SINGLE-STRANDED DNA-BINDING PROTEIN"/>
    <property type="match status" value="1"/>
</dbReference>
<dbReference type="CDD" id="cd04496">
    <property type="entry name" value="SSB_OBF"/>
    <property type="match status" value="1"/>
</dbReference>
<gene>
    <name evidence="5" type="ORF">KSF_034320</name>
</gene>
<feature type="region of interest" description="Disordered" evidence="4">
    <location>
        <begin position="102"/>
        <end position="137"/>
    </location>
</feature>
<dbReference type="AlphaFoldDB" id="A0A8J3MZR2"/>
<evidence type="ECO:0000256" key="2">
    <source>
        <dbReference type="HAMAP-Rule" id="MF_00984"/>
    </source>
</evidence>
<dbReference type="RefSeq" id="WP_220204170.1">
    <property type="nucleotide sequence ID" value="NZ_BNJK01000001.1"/>
</dbReference>
<comment type="caution">
    <text evidence="2">Lacks conserved residue(s) required for the propagation of feature annotation.</text>
</comment>
<dbReference type="InterPro" id="IPR011344">
    <property type="entry name" value="ssDNA-bd"/>
</dbReference>
<feature type="compositionally biased region" description="Low complexity" evidence="4">
    <location>
        <begin position="108"/>
        <end position="120"/>
    </location>
</feature>